<evidence type="ECO:0000256" key="1">
    <source>
        <dbReference type="ARBA" id="ARBA00004430"/>
    </source>
</evidence>
<dbReference type="GO" id="GO:0015630">
    <property type="term" value="C:microtubule cytoskeleton"/>
    <property type="evidence" value="ECO:0007669"/>
    <property type="project" value="UniProtKB-ARBA"/>
</dbReference>
<dbReference type="Pfam" id="PF10629">
    <property type="entry name" value="CMI2B-like"/>
    <property type="match status" value="1"/>
</dbReference>
<dbReference type="PANTHER" id="PTHR22146:SF8">
    <property type="entry name" value="PROTEIN FAM166B"/>
    <property type="match status" value="1"/>
</dbReference>
<dbReference type="InterPro" id="IPR018902">
    <property type="entry name" value="CMI2A-C-like_dom"/>
</dbReference>
<proteinExistence type="inferred from homology"/>
<evidence type="ECO:0000256" key="7">
    <source>
        <dbReference type="ARBA" id="ARBA00041163"/>
    </source>
</evidence>
<comment type="caution">
    <text evidence="9">The sequence shown here is derived from an EMBL/GenBank/DDBJ whole genome shotgun (WGS) entry which is preliminary data.</text>
</comment>
<evidence type="ECO:0000313" key="10">
    <source>
        <dbReference type="Proteomes" id="UP000545574"/>
    </source>
</evidence>
<dbReference type="Proteomes" id="UP000545574">
    <property type="component" value="Unassembled WGS sequence"/>
</dbReference>
<comment type="similarity">
    <text evidence="6">Belongs to the CIMIP2 family.</text>
</comment>
<feature type="non-terminal residue" evidence="9">
    <location>
        <position position="56"/>
    </location>
</feature>
<comment type="function">
    <text evidence="5">Microtubule inner protein (MIP) part of the dynein-decorated doublet microtubules (DMTs) in cilia axoneme, which is required for motile cilia beating.</text>
</comment>
<organism evidence="9 10">
    <name type="scientific">Panurus biarmicus</name>
    <name type="common">Bearded tit</name>
    <dbReference type="NCBI Taxonomy" id="181101"/>
    <lineage>
        <taxon>Eukaryota</taxon>
        <taxon>Metazoa</taxon>
        <taxon>Chordata</taxon>
        <taxon>Craniata</taxon>
        <taxon>Vertebrata</taxon>
        <taxon>Euteleostomi</taxon>
        <taxon>Archelosauria</taxon>
        <taxon>Archosauria</taxon>
        <taxon>Dinosauria</taxon>
        <taxon>Saurischia</taxon>
        <taxon>Theropoda</taxon>
        <taxon>Coelurosauria</taxon>
        <taxon>Aves</taxon>
        <taxon>Neognathae</taxon>
        <taxon>Neoaves</taxon>
        <taxon>Telluraves</taxon>
        <taxon>Australaves</taxon>
        <taxon>Passeriformes</taxon>
        <taxon>Sylvioidea</taxon>
        <taxon>Sylviidae</taxon>
        <taxon>Sylviidae incertae sedis</taxon>
        <taxon>Panurus</taxon>
    </lineage>
</organism>
<feature type="domain" description="Ciliary microtubule inner protein 2A-C-like" evidence="8">
    <location>
        <begin position="2"/>
        <end position="32"/>
    </location>
</feature>
<evidence type="ECO:0000256" key="3">
    <source>
        <dbReference type="ARBA" id="ARBA00023212"/>
    </source>
</evidence>
<dbReference type="GO" id="GO:0005930">
    <property type="term" value="C:axoneme"/>
    <property type="evidence" value="ECO:0007669"/>
    <property type="project" value="UniProtKB-SubCell"/>
</dbReference>
<keyword evidence="2" id="KW-0963">Cytoplasm</keyword>
<sequence>SYGGYVPQFTFTFGDTYGRATHKLLTNPTISKSPRSLLAPLDNKENLLEFHYHIEH</sequence>
<dbReference type="EMBL" id="VZRT01001371">
    <property type="protein sequence ID" value="NWW36622.1"/>
    <property type="molecule type" value="Genomic_DNA"/>
</dbReference>
<accession>A0A7K6MJ40</accession>
<comment type="subcellular location">
    <subcellularLocation>
        <location evidence="1">Cytoplasm</location>
        <location evidence="1">Cytoskeleton</location>
        <location evidence="1">Cilium axoneme</location>
    </subcellularLocation>
</comment>
<dbReference type="PANTHER" id="PTHR22146">
    <property type="entry name" value="CAT EYE SYNDROME CRITICAL REGION PROTEIN 6"/>
    <property type="match status" value="1"/>
</dbReference>
<evidence type="ECO:0000256" key="2">
    <source>
        <dbReference type="ARBA" id="ARBA00022490"/>
    </source>
</evidence>
<evidence type="ECO:0000256" key="6">
    <source>
        <dbReference type="ARBA" id="ARBA00035661"/>
    </source>
</evidence>
<feature type="non-terminal residue" evidence="9">
    <location>
        <position position="1"/>
    </location>
</feature>
<name>A0A7K6MJ40_PANBI</name>
<dbReference type="AlphaFoldDB" id="A0A7K6MJ40"/>
<gene>
    <name evidence="9" type="primary">Fam166a_0</name>
    <name evidence="9" type="ORF">PANBIA_R11388</name>
</gene>
<evidence type="ECO:0000256" key="5">
    <source>
        <dbReference type="ARBA" id="ARBA00035003"/>
    </source>
</evidence>
<evidence type="ECO:0000259" key="8">
    <source>
        <dbReference type="Pfam" id="PF10629"/>
    </source>
</evidence>
<keyword evidence="3" id="KW-0206">Cytoskeleton</keyword>
<evidence type="ECO:0000313" key="9">
    <source>
        <dbReference type="EMBL" id="NWW36622.1"/>
    </source>
</evidence>
<keyword evidence="4" id="KW-0966">Cell projection</keyword>
<protein>
    <recommendedName>
        <fullName evidence="7">Ciliary microtubule inner protein 2B</fullName>
    </recommendedName>
</protein>
<reference evidence="9 10" key="1">
    <citation type="submission" date="2019-09" db="EMBL/GenBank/DDBJ databases">
        <title>Bird 10,000 Genomes (B10K) Project - Family phase.</title>
        <authorList>
            <person name="Zhang G."/>
        </authorList>
    </citation>
    <scope>NUCLEOTIDE SEQUENCE [LARGE SCALE GENOMIC DNA]</scope>
    <source>
        <strain evidence="9">B10K-DU-030-18</strain>
    </source>
</reference>
<evidence type="ECO:0000256" key="4">
    <source>
        <dbReference type="ARBA" id="ARBA00023273"/>
    </source>
</evidence>
<keyword evidence="10" id="KW-1185">Reference proteome</keyword>